<evidence type="ECO:0000256" key="7">
    <source>
        <dbReference type="ARBA" id="ARBA00022490"/>
    </source>
</evidence>
<dbReference type="Gene3D" id="3.60.10.10">
    <property type="entry name" value="Endonuclease/exonuclease/phosphatase"/>
    <property type="match status" value="1"/>
</dbReference>
<dbReference type="Pfam" id="PF00270">
    <property type="entry name" value="DEAD"/>
    <property type="match status" value="2"/>
</dbReference>
<dbReference type="FunFam" id="2.60.40.150:FF:000113">
    <property type="entry name" value="activating signal cointegrator 1 complex subunit 3"/>
    <property type="match status" value="1"/>
</dbReference>
<feature type="compositionally biased region" description="Low complexity" evidence="21">
    <location>
        <begin position="194"/>
        <end position="208"/>
    </location>
</feature>
<dbReference type="Pfam" id="PF02889">
    <property type="entry name" value="Sec63"/>
    <property type="match status" value="2"/>
</dbReference>
<evidence type="ECO:0000256" key="3">
    <source>
        <dbReference type="ARBA" id="ARBA00008708"/>
    </source>
</evidence>
<dbReference type="Pfam" id="PF00078">
    <property type="entry name" value="RVT_1"/>
    <property type="match status" value="1"/>
</dbReference>
<dbReference type="InterPro" id="IPR000477">
    <property type="entry name" value="RT_dom"/>
</dbReference>
<keyword evidence="15" id="KW-0413">Isomerase</keyword>
<evidence type="ECO:0000256" key="8">
    <source>
        <dbReference type="ARBA" id="ARBA00022737"/>
    </source>
</evidence>
<dbReference type="InterPro" id="IPR001650">
    <property type="entry name" value="Helicase_C-like"/>
</dbReference>
<dbReference type="FunFam" id="1.10.3380.10:FF:000001">
    <property type="entry name" value="U5 small nuclear ribonucleoprotein helicase"/>
    <property type="match status" value="1"/>
</dbReference>
<dbReference type="InterPro" id="IPR011545">
    <property type="entry name" value="DEAD/DEAH_box_helicase_dom"/>
</dbReference>
<evidence type="ECO:0000256" key="17">
    <source>
        <dbReference type="ARBA" id="ARBA00034617"/>
    </source>
</evidence>
<reference evidence="25" key="1">
    <citation type="submission" date="2023-06" db="EMBL/GenBank/DDBJ databases">
        <title>Male Hemibagrus guttatus genome.</title>
        <authorList>
            <person name="Bian C."/>
        </authorList>
    </citation>
    <scope>NUCLEOTIDE SEQUENCE</scope>
    <source>
        <strain evidence="25">Male_cb2023</strain>
        <tissue evidence="25">Muscle</tissue>
    </source>
</reference>
<dbReference type="InterPro" id="IPR027417">
    <property type="entry name" value="P-loop_NTPase"/>
</dbReference>
<evidence type="ECO:0000256" key="5">
    <source>
        <dbReference type="ARBA" id="ARBA00012180"/>
    </source>
</evidence>
<comment type="subcellular location">
    <subcellularLocation>
        <location evidence="2">Cytoplasm</location>
        <location evidence="2">Cytosol</location>
    </subcellularLocation>
    <subcellularLocation>
        <location evidence="1">Nucleus speckle</location>
    </subcellularLocation>
</comment>
<dbReference type="SMART" id="SM00382">
    <property type="entry name" value="AAA"/>
    <property type="match status" value="2"/>
</dbReference>
<feature type="domain" description="Helicase ATP-binding" evidence="23">
    <location>
        <begin position="1949"/>
        <end position="2147"/>
    </location>
</feature>
<dbReference type="PROSITE" id="PS50878">
    <property type="entry name" value="RT_POL"/>
    <property type="match status" value="1"/>
</dbReference>
<proteinExistence type="inferred from homology"/>
<dbReference type="Pfam" id="PF23445">
    <property type="entry name" value="WHD_SNRNP200"/>
    <property type="match status" value="2"/>
</dbReference>
<dbReference type="FunFam" id="1.10.3380.10:FF:000002">
    <property type="entry name" value="Activating signal cointegrator 1 complex subunit 3"/>
    <property type="match status" value="1"/>
</dbReference>
<evidence type="ECO:0000313" key="25">
    <source>
        <dbReference type="EMBL" id="KAK3551647.1"/>
    </source>
</evidence>
<sequence length="2838" mass="324675">MKFVLTIRMAKRLKRQELFAKEGLTWAKVVQFFTQQLEKKEQQKESQELKNLLQAAKQIVGTDFGQDAIESAAVFLFKTFQNKEQVGHEETRAIKQMFGLFPASAADAACAAVSHLVAQHGESQVEAFIQSHTSNKPIDRGMPFGQNIAFSFDTYVLDSLDSLPWEDEKSEELSLDFNSLLSNHAGGRSTGLESTGAQSMSQSSSADRSILRREVERYLSGGNMGSSSSEELCTSLFEMLASTKSDDELQNELFEFLGPEGFEMISTLLQKRSEIVDSLLSAPSDSRVSFPPGKGRELADMMKRRKVDILCVQETRWKGSKARSIGAGFKLFYYGVDSKRNGVGVVLKEEFVRNVLEVKRVSDRVMSLKLEIEGVMLNVVSGYAPQVGCELEEKERFCSELDEVMESIPTGERVVIGADFNGHVGEGNTGDEEVMGKFGVKERNLEGQMVVDFAKRMDMGVVNTYFQKREEHRVTYKSGAEVIRETGRKVLGVSSGRRKEDKETWWWNEEVQDSIQRKRLAKKKWDMDRTEENRQEYKELQRRVKREVSKAKQKAYDELYTRLDTREGEKDLYRLARQRDRDGKDVQQVRVIKDRDGRLLTNLEKAYDRVPREELWYCMRKSGVAETYVRVVQDMYERSRTVVRCAVGQTEEFNVEVGLHQGSALSPFLFAIVMDQLSEEVRQESPWTMMFADDIVICSESREQVEENLERWRFALERRGMKVSRSKTEYMCVNEREGSGTVRLQGEEVKKVQEFKYLGSTVQSNGECGKEVKKRVQAGWNGWRKVLGVLCDRKISAGIKGKVYRTVVRPAMLYGLETVSLRKRQESELEVAELKMLRFSLGVTRLDRIRNEYIRGTAHVGRLGDKVREARLRWFGHVQRRENGMLKNVESAKPTYGCQVTIQSEQERQMMKLYRREEKKERKREKRGDEGEPSEAFFYFDPKELRLQREQALLTARRSPVLGRQREYERIHYPHVYDAYAEAIKTSAFIGGSKMLLPENIRRENNKMFEQVEIPPNDPMPIGFQEKPVYITELDEIGQLVFKGMKRLNRIQSIVFETAYNTNENMLICAPTGAGKTNIAMLTVLHEIRQHLQPGGVIRKDQFKIVYVAPMKALAAEMTNYFSKRLEPLGITVKELTGDMQLTKGEILRTQYVVNQKGIGNIRHESCLIELMKMLVTTPEKWDVVTRKSVGDVALSQIVRLLILDEVHLLHEDRGPVLESLVARTLRQVESTQSMIRILGLSATLPNYLDVASFLHVNPYIGLFFFDSRFRPVPLGQTFVGIKTTNKIQQLHDMEEVCYNKVLEQIKAGHQLWNFTLCKYQKLAGIDDMVRVMVFVHARNSTVRTAMSLIEMAKNRGESTFFQPDQGPDYGHCEKQVQRSRNKQMREMFPEGFGIHHAGMLRQDRTLMENMFSRGYLKVLVCTATLAWGVNLPAHAVIIKGTQIYDAKRGAMVDLGILDVMQIFGRAGRPQFDKYGEGTIISSHDKLSHYLTLLTQQNPIESQFHASLADNLNAEVALGTVTNIEEAIKWLSYTYLYVRMRANPLAYGINHKAYQMDPGLELYRKELVVEAGRKLDKARMIRFDERTGYFASTDLGRTASHFYIKYNTIETFNDLFNAQKTEADILSIVSKAEEFEQVKVRDEELEELEQLCSFCELPAAGGVENAYGKINILLQTYIGRGEVDSFSLISDLSYVAQNAARIMRALFEIALRKRWPAMTYRLLNLCKVIDKRLWGWAHPLRQFATLPPTVLSRLEEKNLTVDKLKDMRKDEIGHMLHHVNIGLKVKQCVHQLPAILMEATIQPITRTVLRVRLTITPDFRWNDQVHGSVGEPWWLWVEDPINDHIYHSEYFLLQKKQVVSDEPQQVVFTIPIFEPMPSQYYIRAVSDRWLGSEAVCIINFQHLILPERHPPHTELLDLQPLPVTALGNREYESLYKFTHYNPIQTQIFHTLYHTDANVLLGAPTGSGKTIAAEMAIFRVFNKYPTAKAASYLGNAIGFKLYLNNVSDLKKVVYIAPLKALVRERIEDWKVRIEEKLGRKVVELTGDVTPDMRAIAQADLIVTTPEKWDGVSRSWQNRSYVQKVAILIIDEIHLLGEDRGPVLEVIVSRTNFISSHTSKPVRVVGLSTALANARDLADWLGIGQVGLFNFRPSVRPVPLEVHIQGFPGQHYCPRMASMNKPAFQAIRSHSPAKPVLIFVSSRRQTRLTALDLIAFLATEDDPKQWLHQDEREMTDIIATVRDSNLKLTLAFGIGLHHAGLHERDRKTVEELFVNCKIQVLIATSTLAWGVNFPAHLVIVKGTEYFDGKTHRYVDYPITDVLQMMGRAGRPQFDDQGKAVILVHDIKKDFYKKFLYEPFPVESSLLGVLADHLNAEIAAGTIASKQDAMDYITWTYFFRRLVMNPSYYNLDDITHKTINKYLSNLVEKSLRDLECSYCMEIQEDECTIEPLTYGRIASYYYLKHQTVRMFKERLKSELPIQELLSVLTDAEEYAELPVRHNEDQLNSELAQRLPLQVNPHSYDSSHTKANLLLQAHFSRAQLPCTDYSTDTKTVLDNAIRICQAMLDVAANEGWLVSALSICNLVQMIVQARWLHDSSLLTLPHIDQQNLYLFRKWSSKGGKGGTRGYQGPIDGLPELIAACDGREEIFAAMVKEELEPQKITQTWAFLSHLPVLEVSLSVKGWWEGCEEQTEHALSTSVTNIREKSSWLPVHADQEYVLQVSMQRLNAGRQRRKQDSKAQAPRFPKPKDEGWFLVLGEVDKRELLAIKRVGYVRSRNMTSLAFYTPEQTGKCIYTLYLMSDSYLGLDQQYDIHLNVIPASIAAQVNAEVTDGMSKINLK</sequence>
<keyword evidence="16" id="KW-0539">Nucleus</keyword>
<dbReference type="InterPro" id="IPR036691">
    <property type="entry name" value="Endo/exonu/phosph_ase_sf"/>
</dbReference>
<keyword evidence="20" id="KW-0175">Coiled coil</keyword>
<evidence type="ECO:0000259" key="24">
    <source>
        <dbReference type="PROSITE" id="PS51194"/>
    </source>
</evidence>
<evidence type="ECO:0000256" key="13">
    <source>
        <dbReference type="ARBA" id="ARBA00022840"/>
    </source>
</evidence>
<comment type="similarity">
    <text evidence="4">Belongs to the beta type-B retroviral polymerase family. HERV class-II K(HML-2) pol subfamily.</text>
</comment>
<dbReference type="GO" id="GO:0180022">
    <property type="term" value="C:RQC-trigger complex"/>
    <property type="evidence" value="ECO:0007669"/>
    <property type="project" value="UniProtKB-ARBA"/>
</dbReference>
<comment type="catalytic activity">
    <reaction evidence="19">
        <text>ATP + H2O = ADP + phosphate + H(+)</text>
        <dbReference type="Rhea" id="RHEA:13065"/>
        <dbReference type="ChEBI" id="CHEBI:15377"/>
        <dbReference type="ChEBI" id="CHEBI:15378"/>
        <dbReference type="ChEBI" id="CHEBI:30616"/>
        <dbReference type="ChEBI" id="CHEBI:43474"/>
        <dbReference type="ChEBI" id="CHEBI:456216"/>
        <dbReference type="EC" id="5.6.2.4"/>
    </reaction>
</comment>
<dbReference type="FunFam" id="1.10.10.10:FF:000012">
    <property type="entry name" value="U5 small nuclear ribonucleoprotein helicase"/>
    <property type="match status" value="1"/>
</dbReference>
<dbReference type="GO" id="GO:0043138">
    <property type="term" value="F:3'-5' DNA helicase activity"/>
    <property type="evidence" value="ECO:0007669"/>
    <property type="project" value="UniProtKB-EC"/>
</dbReference>
<evidence type="ECO:0000313" key="26">
    <source>
        <dbReference type="Proteomes" id="UP001274896"/>
    </source>
</evidence>
<dbReference type="SUPFAM" id="SSF52540">
    <property type="entry name" value="P-loop containing nucleoside triphosphate hydrolases"/>
    <property type="match status" value="4"/>
</dbReference>
<dbReference type="InterPro" id="IPR014756">
    <property type="entry name" value="Ig_E-set"/>
</dbReference>
<dbReference type="SUPFAM" id="SSF56672">
    <property type="entry name" value="DNA/RNA polymerases"/>
    <property type="match status" value="1"/>
</dbReference>
<evidence type="ECO:0000256" key="6">
    <source>
        <dbReference type="ARBA" id="ARBA00014590"/>
    </source>
</evidence>
<comment type="similarity">
    <text evidence="3">Belongs to the helicase family.</text>
</comment>
<dbReference type="Gene3D" id="1.10.150.20">
    <property type="entry name" value="5' to 3' exonuclease, C-terminal subdomain"/>
    <property type="match status" value="1"/>
</dbReference>
<feature type="region of interest" description="Disordered" evidence="21">
    <location>
        <begin position="188"/>
        <end position="209"/>
    </location>
</feature>
<keyword evidence="9" id="KW-0547">Nucleotide-binding</keyword>
<evidence type="ECO:0000256" key="14">
    <source>
        <dbReference type="ARBA" id="ARBA00023204"/>
    </source>
</evidence>
<organism evidence="25 26">
    <name type="scientific">Hemibagrus guttatus</name>
    <dbReference type="NCBI Taxonomy" id="175788"/>
    <lineage>
        <taxon>Eukaryota</taxon>
        <taxon>Metazoa</taxon>
        <taxon>Chordata</taxon>
        <taxon>Craniata</taxon>
        <taxon>Vertebrata</taxon>
        <taxon>Euteleostomi</taxon>
        <taxon>Actinopterygii</taxon>
        <taxon>Neopterygii</taxon>
        <taxon>Teleostei</taxon>
        <taxon>Ostariophysi</taxon>
        <taxon>Siluriformes</taxon>
        <taxon>Bagridae</taxon>
        <taxon>Hemibagrus</taxon>
    </lineage>
</organism>
<evidence type="ECO:0000256" key="2">
    <source>
        <dbReference type="ARBA" id="ARBA00004514"/>
    </source>
</evidence>
<dbReference type="Pfam" id="PF00271">
    <property type="entry name" value="Helicase_C"/>
    <property type="match status" value="2"/>
</dbReference>
<keyword evidence="10" id="KW-0227">DNA damage</keyword>
<dbReference type="InterPro" id="IPR043502">
    <property type="entry name" value="DNA/RNA_pol_sf"/>
</dbReference>
<dbReference type="SUPFAM" id="SSF56219">
    <property type="entry name" value="DNase I-like"/>
    <property type="match status" value="1"/>
</dbReference>
<dbReference type="FunFam" id="1.10.150.20:FF:000028">
    <property type="entry name" value="activating signal cointegrator 1 complex subunit 3"/>
    <property type="match status" value="1"/>
</dbReference>
<dbReference type="CDD" id="cd18022">
    <property type="entry name" value="DEXHc_ASCC3_2"/>
    <property type="match status" value="1"/>
</dbReference>
<comment type="catalytic activity">
    <reaction evidence="17">
        <text>Couples ATP hydrolysis with the unwinding of duplex DNA by translocating in the 3'-5' direction.</text>
        <dbReference type="EC" id="5.6.2.4"/>
    </reaction>
</comment>
<dbReference type="CDD" id="cd18020">
    <property type="entry name" value="DEXHc_ASCC3_1"/>
    <property type="match status" value="1"/>
</dbReference>
<dbReference type="InterPro" id="IPR014001">
    <property type="entry name" value="Helicase_ATP-bd"/>
</dbReference>
<protein>
    <recommendedName>
        <fullName evidence="6">Activating signal cointegrator 1 complex subunit 3</fullName>
        <ecNumber evidence="5">3.1.26.4</ecNumber>
        <ecNumber evidence="18">5.6.2.4</ecNumber>
    </recommendedName>
</protein>
<accession>A0AAE0RF15</accession>
<evidence type="ECO:0000256" key="1">
    <source>
        <dbReference type="ARBA" id="ARBA00004324"/>
    </source>
</evidence>
<dbReference type="PROSITE" id="PS51192">
    <property type="entry name" value="HELICASE_ATP_BIND_1"/>
    <property type="match status" value="2"/>
</dbReference>
<feature type="domain" description="Helicase ATP-binding" evidence="23">
    <location>
        <begin position="1057"/>
        <end position="1263"/>
    </location>
</feature>
<dbReference type="InterPro" id="IPR036388">
    <property type="entry name" value="WH-like_DNA-bd_sf"/>
</dbReference>
<dbReference type="Gene3D" id="2.60.40.150">
    <property type="entry name" value="C2 domain"/>
    <property type="match status" value="2"/>
</dbReference>
<evidence type="ECO:0000256" key="10">
    <source>
        <dbReference type="ARBA" id="ARBA00022763"/>
    </source>
</evidence>
<dbReference type="GO" id="GO:0004523">
    <property type="term" value="F:RNA-DNA hybrid ribonuclease activity"/>
    <property type="evidence" value="ECO:0007669"/>
    <property type="project" value="UniProtKB-EC"/>
</dbReference>
<evidence type="ECO:0000259" key="23">
    <source>
        <dbReference type="PROSITE" id="PS51192"/>
    </source>
</evidence>
<dbReference type="Gene3D" id="1.10.3380.10">
    <property type="entry name" value="Sec63 N-terminal domain-like domain"/>
    <property type="match status" value="2"/>
</dbReference>
<dbReference type="Gene3D" id="1.10.10.10">
    <property type="entry name" value="Winged helix-like DNA-binding domain superfamily/Winged helix DNA-binding domain"/>
    <property type="match status" value="2"/>
</dbReference>
<keyword evidence="12" id="KW-0347">Helicase</keyword>
<dbReference type="Gene3D" id="3.40.50.300">
    <property type="entry name" value="P-loop containing nucleotide triphosphate hydrolases"/>
    <property type="match status" value="4"/>
</dbReference>
<dbReference type="EC" id="3.1.26.4" evidence="5"/>
<evidence type="ECO:0000256" key="4">
    <source>
        <dbReference type="ARBA" id="ARBA00010879"/>
    </source>
</evidence>
<dbReference type="PANTHER" id="PTHR47961">
    <property type="entry name" value="DNA POLYMERASE THETA, PUTATIVE (AFU_ORTHOLOGUE AFUA_1G05260)-RELATED"/>
    <property type="match status" value="1"/>
</dbReference>
<evidence type="ECO:0000259" key="22">
    <source>
        <dbReference type="PROSITE" id="PS50878"/>
    </source>
</evidence>
<dbReference type="FunFam" id="1.10.10.10:FF:000024">
    <property type="entry name" value="U5 small nuclear ribonucleoprotein helicase"/>
    <property type="match status" value="1"/>
</dbReference>
<dbReference type="InterPro" id="IPR035892">
    <property type="entry name" value="C2_domain_sf"/>
</dbReference>
<dbReference type="FunFam" id="3.40.50.300:FF:000062">
    <property type="entry name" value="U5 small nuclear ribonucleoprotein helicase"/>
    <property type="match status" value="1"/>
</dbReference>
<feature type="domain" description="Helicase C-terminal" evidence="24">
    <location>
        <begin position="1322"/>
        <end position="1516"/>
    </location>
</feature>
<evidence type="ECO:0000256" key="16">
    <source>
        <dbReference type="ARBA" id="ARBA00023242"/>
    </source>
</evidence>
<dbReference type="GO" id="GO:0006281">
    <property type="term" value="P:DNA repair"/>
    <property type="evidence" value="ECO:0007669"/>
    <property type="project" value="UniProtKB-KW"/>
</dbReference>
<dbReference type="SMART" id="SM00490">
    <property type="entry name" value="HELICc"/>
    <property type="match status" value="2"/>
</dbReference>
<dbReference type="GO" id="GO:0016607">
    <property type="term" value="C:nuclear speck"/>
    <property type="evidence" value="ECO:0007669"/>
    <property type="project" value="UniProtKB-SubCell"/>
</dbReference>
<dbReference type="GO" id="GO:0005524">
    <property type="term" value="F:ATP binding"/>
    <property type="evidence" value="ECO:0007669"/>
    <property type="project" value="UniProtKB-KW"/>
</dbReference>
<dbReference type="GO" id="GO:0007399">
    <property type="term" value="P:nervous system development"/>
    <property type="evidence" value="ECO:0007669"/>
    <property type="project" value="UniProtKB-ARBA"/>
</dbReference>
<dbReference type="InterPro" id="IPR050474">
    <property type="entry name" value="Hel308_SKI2-like"/>
</dbReference>
<keyword evidence="26" id="KW-1185">Reference proteome</keyword>
<gene>
    <name evidence="25" type="ORF">QTP70_020855</name>
</gene>
<evidence type="ECO:0000256" key="11">
    <source>
        <dbReference type="ARBA" id="ARBA00022801"/>
    </source>
</evidence>
<keyword evidence="14" id="KW-0234">DNA repair</keyword>
<keyword evidence="11" id="KW-0378">Hydrolase</keyword>
<dbReference type="Proteomes" id="UP001274896">
    <property type="component" value="Unassembled WGS sequence"/>
</dbReference>
<dbReference type="FunFam" id="3.40.50.300:FF:000231">
    <property type="entry name" value="Activating signal cointegrator 1 complex subunit 3"/>
    <property type="match status" value="1"/>
</dbReference>
<dbReference type="InterPro" id="IPR003593">
    <property type="entry name" value="AAA+_ATPase"/>
</dbReference>
<dbReference type="EMBL" id="JAUCMX010000003">
    <property type="protein sequence ID" value="KAK3551647.1"/>
    <property type="molecule type" value="Genomic_DNA"/>
</dbReference>
<evidence type="ECO:0000256" key="9">
    <source>
        <dbReference type="ARBA" id="ARBA00022741"/>
    </source>
</evidence>
<feature type="domain" description="Reverse transcriptase" evidence="22">
    <location>
        <begin position="501"/>
        <end position="762"/>
    </location>
</feature>
<dbReference type="InterPro" id="IPR036390">
    <property type="entry name" value="WH_DNA-bd_sf"/>
</dbReference>
<feature type="coiled-coil region" evidence="20">
    <location>
        <begin position="30"/>
        <end position="59"/>
    </location>
</feature>
<dbReference type="Pfam" id="PF26582">
    <property type="entry name" value="ASCC3_N"/>
    <property type="match status" value="1"/>
</dbReference>
<feature type="coiled-coil region" evidence="20">
    <location>
        <begin position="520"/>
        <end position="554"/>
    </location>
</feature>
<dbReference type="InterPro" id="IPR058856">
    <property type="entry name" value="ASCC3_N"/>
</dbReference>
<evidence type="ECO:0000256" key="20">
    <source>
        <dbReference type="SAM" id="Coils"/>
    </source>
</evidence>
<dbReference type="FunFam" id="2.60.40.150:FF:000004">
    <property type="entry name" value="RNA helicase, activating signal cointegrator 1"/>
    <property type="match status" value="1"/>
</dbReference>
<dbReference type="GO" id="GO:0005829">
    <property type="term" value="C:cytosol"/>
    <property type="evidence" value="ECO:0007669"/>
    <property type="project" value="UniProtKB-SubCell"/>
</dbReference>
<name>A0AAE0RF15_9TELE</name>
<evidence type="ECO:0000256" key="19">
    <source>
        <dbReference type="ARBA" id="ARBA00048988"/>
    </source>
</evidence>
<dbReference type="InterPro" id="IPR043128">
    <property type="entry name" value="Rev_trsase/Diguanyl_cyclase"/>
</dbReference>
<dbReference type="SUPFAM" id="SSF158702">
    <property type="entry name" value="Sec63 N-terminal domain-like"/>
    <property type="match status" value="2"/>
</dbReference>
<dbReference type="GO" id="GO:0003676">
    <property type="term" value="F:nucleic acid binding"/>
    <property type="evidence" value="ECO:0007669"/>
    <property type="project" value="InterPro"/>
</dbReference>
<dbReference type="FunFam" id="3.40.50.300:FF:000198">
    <property type="entry name" value="Activating signal cointegrator 1 complex subunit"/>
    <property type="match status" value="1"/>
</dbReference>
<evidence type="ECO:0000256" key="12">
    <source>
        <dbReference type="ARBA" id="ARBA00022806"/>
    </source>
</evidence>
<feature type="domain" description="Helicase C-terminal" evidence="24">
    <location>
        <begin position="2180"/>
        <end position="2375"/>
    </location>
</feature>
<keyword evidence="7" id="KW-0963">Cytoplasm</keyword>
<evidence type="ECO:0000256" key="18">
    <source>
        <dbReference type="ARBA" id="ARBA00034808"/>
    </source>
</evidence>
<dbReference type="CDD" id="cd09076">
    <property type="entry name" value="L1-EN"/>
    <property type="match status" value="1"/>
</dbReference>
<dbReference type="InterPro" id="IPR004179">
    <property type="entry name" value="Sec63-dom"/>
</dbReference>
<dbReference type="PROSITE" id="PS51194">
    <property type="entry name" value="HELICASE_CTER"/>
    <property type="match status" value="2"/>
</dbReference>
<dbReference type="InterPro" id="IPR057842">
    <property type="entry name" value="WH_MER3"/>
</dbReference>
<dbReference type="SMART" id="SM00487">
    <property type="entry name" value="DEXDc"/>
    <property type="match status" value="2"/>
</dbReference>
<dbReference type="PANTHER" id="PTHR47961:SF13">
    <property type="entry name" value="ACTIVATING SIGNAL COINTEGRATOR 1 COMPLEX SUBUNIT 3"/>
    <property type="match status" value="1"/>
</dbReference>
<dbReference type="SUPFAM" id="SSF46785">
    <property type="entry name" value="Winged helix' DNA-binding domain"/>
    <property type="match status" value="2"/>
</dbReference>
<comment type="caution">
    <text evidence="25">The sequence shown here is derived from an EMBL/GenBank/DDBJ whole genome shotgun (WGS) entry which is preliminary data.</text>
</comment>
<keyword evidence="13" id="KW-0067">ATP-binding</keyword>
<keyword evidence="8" id="KW-0677">Repeat</keyword>
<dbReference type="SMART" id="SM00973">
    <property type="entry name" value="Sec63"/>
    <property type="match status" value="2"/>
</dbReference>
<evidence type="ECO:0000256" key="21">
    <source>
        <dbReference type="SAM" id="MobiDB-lite"/>
    </source>
</evidence>
<dbReference type="Gene3D" id="3.30.70.270">
    <property type="match status" value="1"/>
</dbReference>
<dbReference type="CDD" id="cd18795">
    <property type="entry name" value="SF2_C_Ski2"/>
    <property type="match status" value="2"/>
</dbReference>
<evidence type="ECO:0000256" key="15">
    <source>
        <dbReference type="ARBA" id="ARBA00023235"/>
    </source>
</evidence>
<dbReference type="SUPFAM" id="SSF81296">
    <property type="entry name" value="E set domains"/>
    <property type="match status" value="1"/>
</dbReference>
<dbReference type="EC" id="5.6.2.4" evidence="18"/>